<feature type="chain" id="PRO_5033061132" evidence="2">
    <location>
        <begin position="22"/>
        <end position="211"/>
    </location>
</feature>
<feature type="region of interest" description="Disordered" evidence="1">
    <location>
        <begin position="21"/>
        <end position="88"/>
    </location>
</feature>
<dbReference type="RefSeq" id="WP_169346780.1">
    <property type="nucleotide sequence ID" value="NZ_JABBJJ010000100.1"/>
</dbReference>
<feature type="compositionally biased region" description="Low complexity" evidence="1">
    <location>
        <begin position="25"/>
        <end position="45"/>
    </location>
</feature>
<dbReference type="EMBL" id="JABBJJ010000100">
    <property type="protein sequence ID" value="NMO17498.1"/>
    <property type="molecule type" value="Genomic_DNA"/>
</dbReference>
<feature type="signal peptide" evidence="2">
    <location>
        <begin position="1"/>
        <end position="21"/>
    </location>
</feature>
<protein>
    <submittedName>
        <fullName evidence="3">Uncharacterized protein</fullName>
    </submittedName>
</protein>
<feature type="compositionally biased region" description="Low complexity" evidence="1">
    <location>
        <begin position="185"/>
        <end position="197"/>
    </location>
</feature>
<accession>A0A848LIG3</accession>
<feature type="compositionally biased region" description="Basic and acidic residues" evidence="1">
    <location>
        <begin position="167"/>
        <end position="184"/>
    </location>
</feature>
<organism evidence="3 4">
    <name type="scientific">Pyxidicoccus fallax</name>
    <dbReference type="NCBI Taxonomy" id="394095"/>
    <lineage>
        <taxon>Bacteria</taxon>
        <taxon>Pseudomonadati</taxon>
        <taxon>Myxococcota</taxon>
        <taxon>Myxococcia</taxon>
        <taxon>Myxococcales</taxon>
        <taxon>Cystobacterineae</taxon>
        <taxon>Myxococcaceae</taxon>
        <taxon>Pyxidicoccus</taxon>
    </lineage>
</organism>
<keyword evidence="2" id="KW-0732">Signal</keyword>
<evidence type="ECO:0000256" key="1">
    <source>
        <dbReference type="SAM" id="MobiDB-lite"/>
    </source>
</evidence>
<reference evidence="3 4" key="1">
    <citation type="submission" date="2020-04" db="EMBL/GenBank/DDBJ databases">
        <title>Draft genome of Pyxidicoccus fallax type strain.</title>
        <authorList>
            <person name="Whitworth D.E."/>
        </authorList>
    </citation>
    <scope>NUCLEOTIDE SEQUENCE [LARGE SCALE GENOMIC DNA]</scope>
    <source>
        <strain evidence="3 4">DSM 14698</strain>
    </source>
</reference>
<feature type="compositionally biased region" description="Low complexity" evidence="1">
    <location>
        <begin position="55"/>
        <end position="64"/>
    </location>
</feature>
<evidence type="ECO:0000313" key="4">
    <source>
        <dbReference type="Proteomes" id="UP000518300"/>
    </source>
</evidence>
<evidence type="ECO:0000256" key="2">
    <source>
        <dbReference type="SAM" id="SignalP"/>
    </source>
</evidence>
<dbReference type="AlphaFoldDB" id="A0A848LIG3"/>
<comment type="caution">
    <text evidence="3">The sequence shown here is derived from an EMBL/GenBank/DDBJ whole genome shotgun (WGS) entry which is preliminary data.</text>
</comment>
<feature type="compositionally biased region" description="Polar residues" evidence="1">
    <location>
        <begin position="67"/>
        <end position="83"/>
    </location>
</feature>
<sequence length="211" mass="20631">MPSARLLMLLLLVLTPARGRAGDVQQDASSQPTDADAPPATTTPAPLVPAEPKSEASSPPADAPVQEQATTSSPEPSALQQQDAAKRRNAHINEGALKGLGVGILTGVGGGALVGFLLSTAGSDGCGSGEGGCVLVTIGATVGLGLIGALVGGLVGPAVGAASAAREWDEAERRTGSPPHDSKSRSSSNLQLSPTVGVSAGGAMGGVIGRF</sequence>
<keyword evidence="4" id="KW-1185">Reference proteome</keyword>
<proteinExistence type="predicted"/>
<evidence type="ECO:0000313" key="3">
    <source>
        <dbReference type="EMBL" id="NMO17498.1"/>
    </source>
</evidence>
<name>A0A848LIG3_9BACT</name>
<gene>
    <name evidence="3" type="ORF">HG543_21915</name>
</gene>
<feature type="region of interest" description="Disordered" evidence="1">
    <location>
        <begin position="167"/>
        <end position="197"/>
    </location>
</feature>
<dbReference type="Proteomes" id="UP000518300">
    <property type="component" value="Unassembled WGS sequence"/>
</dbReference>